<proteinExistence type="predicted"/>
<dbReference type="GO" id="GO:0006629">
    <property type="term" value="P:lipid metabolic process"/>
    <property type="evidence" value="ECO:0007669"/>
    <property type="project" value="InterPro"/>
</dbReference>
<keyword evidence="3" id="KW-1185">Reference proteome</keyword>
<dbReference type="PANTHER" id="PTHR43805">
    <property type="entry name" value="GLYCEROPHOSPHORYL DIESTER PHOSPHODIESTERASE"/>
    <property type="match status" value="1"/>
</dbReference>
<feature type="domain" description="GP-PDE" evidence="1">
    <location>
        <begin position="10"/>
        <end position="247"/>
    </location>
</feature>
<organism evidence="2 3">
    <name type="scientific">Gymnopus androsaceus JB14</name>
    <dbReference type="NCBI Taxonomy" id="1447944"/>
    <lineage>
        <taxon>Eukaryota</taxon>
        <taxon>Fungi</taxon>
        <taxon>Dikarya</taxon>
        <taxon>Basidiomycota</taxon>
        <taxon>Agaricomycotina</taxon>
        <taxon>Agaricomycetes</taxon>
        <taxon>Agaricomycetidae</taxon>
        <taxon>Agaricales</taxon>
        <taxon>Marasmiineae</taxon>
        <taxon>Omphalotaceae</taxon>
        <taxon>Gymnopus</taxon>
    </lineage>
</organism>
<protein>
    <submittedName>
        <fullName evidence="2">PLC-like phosphodiesterase</fullName>
    </submittedName>
</protein>
<dbReference type="InterPro" id="IPR030395">
    <property type="entry name" value="GP_PDE_dom"/>
</dbReference>
<evidence type="ECO:0000259" key="1">
    <source>
        <dbReference type="PROSITE" id="PS51704"/>
    </source>
</evidence>
<dbReference type="Pfam" id="PF03009">
    <property type="entry name" value="GDPD"/>
    <property type="match status" value="1"/>
</dbReference>
<accession>A0A6A4IEJ8</accession>
<dbReference type="Gene3D" id="3.20.20.190">
    <property type="entry name" value="Phosphatidylinositol (PI) phosphodiesterase"/>
    <property type="match status" value="1"/>
</dbReference>
<dbReference type="PROSITE" id="PS51704">
    <property type="entry name" value="GP_PDE"/>
    <property type="match status" value="1"/>
</dbReference>
<evidence type="ECO:0000313" key="2">
    <source>
        <dbReference type="EMBL" id="KAE9407234.1"/>
    </source>
</evidence>
<dbReference type="GO" id="GO:0008081">
    <property type="term" value="F:phosphoric diester hydrolase activity"/>
    <property type="evidence" value="ECO:0007669"/>
    <property type="project" value="InterPro"/>
</dbReference>
<sequence length="303" mass="34648">MQLSQGRVLPDCWGHRGASAAFPENTLASFEAAIRDGAEGIESDVHVSSDDVVIMFHDPELSRTTDSTGAIKDRTWYGVDGMEHVRTVKEPRQAIPTFAETPENQHVKFNVDVKPQNDPQRLFSLMAKIITAQSDWETKLAPRLVLGLWHPRFIPAAKEHLPGVTRSFIGISPYLARTYFWDHCDFFSMSFGVLTTSDGEKFRQECKAAGKKLMVWTVNKPEHMMEAVRWEVDCILTDVTKTWLDMRSALYTDYEKIGLQYSRSFLWTTLYYYTPVQMYFRSMVDKRLQKIAGPFTPATIDTA</sequence>
<dbReference type="PANTHER" id="PTHR43805:SF1">
    <property type="entry name" value="GP-PDE DOMAIN-CONTAINING PROTEIN"/>
    <property type="match status" value="1"/>
</dbReference>
<evidence type="ECO:0000313" key="3">
    <source>
        <dbReference type="Proteomes" id="UP000799118"/>
    </source>
</evidence>
<dbReference type="AlphaFoldDB" id="A0A6A4IEJ8"/>
<dbReference type="EMBL" id="ML769397">
    <property type="protein sequence ID" value="KAE9407234.1"/>
    <property type="molecule type" value="Genomic_DNA"/>
</dbReference>
<dbReference type="InterPro" id="IPR017946">
    <property type="entry name" value="PLC-like_Pdiesterase_TIM-brl"/>
</dbReference>
<name>A0A6A4IEJ8_9AGAR</name>
<reference evidence="2" key="1">
    <citation type="journal article" date="2019" name="Environ. Microbiol.">
        <title>Fungal ecological strategies reflected in gene transcription - a case study of two litter decomposers.</title>
        <authorList>
            <person name="Barbi F."/>
            <person name="Kohler A."/>
            <person name="Barry K."/>
            <person name="Baskaran P."/>
            <person name="Daum C."/>
            <person name="Fauchery L."/>
            <person name="Ihrmark K."/>
            <person name="Kuo A."/>
            <person name="LaButti K."/>
            <person name="Lipzen A."/>
            <person name="Morin E."/>
            <person name="Grigoriev I.V."/>
            <person name="Henrissat B."/>
            <person name="Lindahl B."/>
            <person name="Martin F."/>
        </authorList>
    </citation>
    <scope>NUCLEOTIDE SEQUENCE</scope>
    <source>
        <strain evidence="2">JB14</strain>
    </source>
</reference>
<gene>
    <name evidence="2" type="ORF">BT96DRAFT_1044249</name>
</gene>
<dbReference type="SUPFAM" id="SSF51695">
    <property type="entry name" value="PLC-like phosphodiesterases"/>
    <property type="match status" value="1"/>
</dbReference>
<dbReference type="Proteomes" id="UP000799118">
    <property type="component" value="Unassembled WGS sequence"/>
</dbReference>
<dbReference type="OrthoDB" id="1058301at2759"/>